<evidence type="ECO:0000313" key="3">
    <source>
        <dbReference type="Proteomes" id="UP000092932"/>
    </source>
</evidence>
<feature type="domain" description="Glycosyltransferase subfamily 4-like N-terminal" evidence="1">
    <location>
        <begin position="19"/>
        <end position="184"/>
    </location>
</feature>
<organism evidence="2 3">
    <name type="scientific">Tsuneonella dongtanensis</name>
    <dbReference type="NCBI Taxonomy" id="692370"/>
    <lineage>
        <taxon>Bacteria</taxon>
        <taxon>Pseudomonadati</taxon>
        <taxon>Pseudomonadota</taxon>
        <taxon>Alphaproteobacteria</taxon>
        <taxon>Sphingomonadales</taxon>
        <taxon>Erythrobacteraceae</taxon>
        <taxon>Tsuneonella</taxon>
    </lineage>
</organism>
<gene>
    <name evidence="2" type="primary">mgtA</name>
    <name evidence="2" type="ORF">A6F68_01539</name>
</gene>
<dbReference type="InterPro" id="IPR050194">
    <property type="entry name" value="Glycosyltransferase_grp1"/>
</dbReference>
<keyword evidence="2" id="KW-0808">Transferase</keyword>
<evidence type="ECO:0000259" key="1">
    <source>
        <dbReference type="Pfam" id="PF13439"/>
    </source>
</evidence>
<name>A0A1B2AD31_9SPHN</name>
<keyword evidence="3" id="KW-1185">Reference proteome</keyword>
<protein>
    <submittedName>
        <fullName evidence="2">GDP-mannose-dependent alpha-mannosyltransferase</fullName>
        <ecNumber evidence="2">2.4.1.-</ecNumber>
    </submittedName>
</protein>
<dbReference type="PANTHER" id="PTHR45947">
    <property type="entry name" value="SULFOQUINOVOSYL TRANSFERASE SQD2"/>
    <property type="match status" value="1"/>
</dbReference>
<accession>A0A1B2AD31</accession>
<dbReference type="KEGG" id="ado:A6F68_01539"/>
<dbReference type="Pfam" id="PF13439">
    <property type="entry name" value="Glyco_transf_4"/>
    <property type="match status" value="1"/>
</dbReference>
<dbReference type="PATRIC" id="fig|692370.5.peg.1553"/>
<dbReference type="OrthoDB" id="5490290at2"/>
<sequence>MQVSDLRIALFSGNYAMTVDGANKALNRLVDYLLRQGAQVRVYSPTIEKPPFEPKGELVSLPSIAIPGRSEYRVPAWLGKRVREDLAAFDPHVVHISSPDFAAREAASWARERNLPVVASVHTRFETYPRYYRLGFMEPAVEAWLRKLYRRCDALVTPSPSMIDTLREQKMNRDIGLWSRGVEHQIFNPERRDHAWRRELGFADGDVVVGFLGRLVLEKGLDVFGDVVAELERREVPHKVLVIGDGPARAAFEDKMPTACFVGFQGGADLGRAVASMDVLLNPSVTETFGNVTLEAMACGVPVVAADATGAASLVEDGINGYLVPPRDAGAYADRIAGYVADPALRIAHGQAGADRAKAFEWDAINKAVADTYLRVLAVRNDLKRR</sequence>
<dbReference type="Pfam" id="PF13692">
    <property type="entry name" value="Glyco_trans_1_4"/>
    <property type="match status" value="1"/>
</dbReference>
<dbReference type="PANTHER" id="PTHR45947:SF3">
    <property type="entry name" value="SULFOQUINOVOSYL TRANSFERASE SQD2"/>
    <property type="match status" value="1"/>
</dbReference>
<evidence type="ECO:0000313" key="2">
    <source>
        <dbReference type="EMBL" id="ANY20053.1"/>
    </source>
</evidence>
<keyword evidence="2" id="KW-0328">Glycosyltransferase</keyword>
<dbReference type="EC" id="2.4.1.-" evidence="2"/>
<dbReference type="InterPro" id="IPR028098">
    <property type="entry name" value="Glyco_trans_4-like_N"/>
</dbReference>
<dbReference type="CDD" id="cd03814">
    <property type="entry name" value="GT4-like"/>
    <property type="match status" value="1"/>
</dbReference>
<reference evidence="2 3" key="1">
    <citation type="submission" date="2016-07" db="EMBL/GenBank/DDBJ databases">
        <title>Complete genome sequence of Altererythrobacter dongtanensis KCTC 22672, a type strain with esterase isolated from tidal flat.</title>
        <authorList>
            <person name="Cheng H."/>
            <person name="Wu Y.-H."/>
            <person name="Zhou P."/>
            <person name="Huo Y.-Y."/>
            <person name="Wang C.-S."/>
            <person name="Xu X.-W."/>
        </authorList>
    </citation>
    <scope>NUCLEOTIDE SEQUENCE [LARGE SCALE GENOMIC DNA]</scope>
    <source>
        <strain evidence="2 3">KCTC 22672</strain>
    </source>
</reference>
<dbReference type="STRING" id="692370.A6F68_01539"/>
<dbReference type="EMBL" id="CP016591">
    <property type="protein sequence ID" value="ANY20053.1"/>
    <property type="molecule type" value="Genomic_DNA"/>
</dbReference>
<dbReference type="RefSeq" id="WP_067678116.1">
    <property type="nucleotide sequence ID" value="NZ_CP016591.1"/>
</dbReference>
<dbReference type="Proteomes" id="UP000092932">
    <property type="component" value="Chromosome"/>
</dbReference>
<proteinExistence type="predicted"/>
<dbReference type="SUPFAM" id="SSF53756">
    <property type="entry name" value="UDP-Glycosyltransferase/glycogen phosphorylase"/>
    <property type="match status" value="1"/>
</dbReference>
<dbReference type="AlphaFoldDB" id="A0A1B2AD31"/>
<dbReference type="GO" id="GO:0016757">
    <property type="term" value="F:glycosyltransferase activity"/>
    <property type="evidence" value="ECO:0007669"/>
    <property type="project" value="UniProtKB-KW"/>
</dbReference>
<dbReference type="Gene3D" id="3.40.50.2000">
    <property type="entry name" value="Glycogen Phosphorylase B"/>
    <property type="match status" value="2"/>
</dbReference>